<gene>
    <name evidence="2" type="ORF">K2173_012870</name>
</gene>
<evidence type="ECO:0000256" key="1">
    <source>
        <dbReference type="SAM" id="MobiDB-lite"/>
    </source>
</evidence>
<accession>A0AAV8S4B2</accession>
<evidence type="ECO:0000313" key="3">
    <source>
        <dbReference type="Proteomes" id="UP001159364"/>
    </source>
</evidence>
<keyword evidence="3" id="KW-1185">Reference proteome</keyword>
<reference evidence="2 3" key="1">
    <citation type="submission" date="2021-09" db="EMBL/GenBank/DDBJ databases">
        <title>Genomic insights and catalytic innovation underlie evolution of tropane alkaloids biosynthesis.</title>
        <authorList>
            <person name="Wang Y.-J."/>
            <person name="Tian T."/>
            <person name="Huang J.-P."/>
            <person name="Huang S.-X."/>
        </authorList>
    </citation>
    <scope>NUCLEOTIDE SEQUENCE [LARGE SCALE GENOMIC DNA]</scope>
    <source>
        <strain evidence="2">KIB-2018</strain>
        <tissue evidence="2">Leaf</tissue>
    </source>
</reference>
<proteinExistence type="predicted"/>
<comment type="caution">
    <text evidence="2">The sequence shown here is derived from an EMBL/GenBank/DDBJ whole genome shotgun (WGS) entry which is preliminary data.</text>
</comment>
<feature type="compositionally biased region" description="Basic and acidic residues" evidence="1">
    <location>
        <begin position="109"/>
        <end position="118"/>
    </location>
</feature>
<keyword evidence="2" id="KW-0496">Mitochondrion</keyword>
<feature type="region of interest" description="Disordered" evidence="1">
    <location>
        <begin position="55"/>
        <end position="118"/>
    </location>
</feature>
<name>A0AAV8S4B2_9ROSI</name>
<dbReference type="Proteomes" id="UP001159364">
    <property type="component" value="Unassembled WGS sequence"/>
</dbReference>
<dbReference type="EMBL" id="JAIWQS010000258">
    <property type="protein sequence ID" value="KAJ8747011.1"/>
    <property type="molecule type" value="Genomic_DNA"/>
</dbReference>
<protein>
    <submittedName>
        <fullName evidence="2">Uncharacterized protein</fullName>
    </submittedName>
</protein>
<geneLocation type="mitochondrion" evidence="2"/>
<organism evidence="2 3">
    <name type="scientific">Erythroxylum novogranatense</name>
    <dbReference type="NCBI Taxonomy" id="1862640"/>
    <lineage>
        <taxon>Eukaryota</taxon>
        <taxon>Viridiplantae</taxon>
        <taxon>Streptophyta</taxon>
        <taxon>Embryophyta</taxon>
        <taxon>Tracheophyta</taxon>
        <taxon>Spermatophyta</taxon>
        <taxon>Magnoliopsida</taxon>
        <taxon>eudicotyledons</taxon>
        <taxon>Gunneridae</taxon>
        <taxon>Pentapetalae</taxon>
        <taxon>rosids</taxon>
        <taxon>fabids</taxon>
        <taxon>Malpighiales</taxon>
        <taxon>Erythroxylaceae</taxon>
        <taxon>Erythroxylum</taxon>
    </lineage>
</organism>
<sequence length="200" mass="22349">MPMGLQLHVFLVFGLIFAKASFALFHSLPDLFNLFMDDLSRAVAQFLPNWGGGADMNGVHPPEPPENSGLGLIPGAQSEGDGDRPDSNHYPSGSSQEAHQEGHPGSSHPHLDPHQGKRKLVSELTRHIKKHCASQVISEKYPFALEEDPQYFAENLAISILDIDTKTDSEIMDLAKFLKNYQKAKSLIDLFFEQYYREDD</sequence>
<evidence type="ECO:0000313" key="2">
    <source>
        <dbReference type="EMBL" id="KAJ8747011.1"/>
    </source>
</evidence>
<dbReference type="AlphaFoldDB" id="A0AAV8S4B2"/>